<dbReference type="Proteomes" id="UP000294299">
    <property type="component" value="Chromosome NFRAN"/>
</dbReference>
<dbReference type="KEGG" id="nfn:NFRAN_2884"/>
<evidence type="ECO:0000313" key="3">
    <source>
        <dbReference type="Proteomes" id="UP000294299"/>
    </source>
</evidence>
<proteinExistence type="predicted"/>
<keyword evidence="1" id="KW-1133">Transmembrane helix</keyword>
<keyword evidence="2" id="KW-0723">Serine/threonine-protein kinase</keyword>
<keyword evidence="2" id="KW-0418">Kinase</keyword>
<organism evidence="2 3">
    <name type="scientific">Candidatus Nitrosocosmicus franklandianus</name>
    <dbReference type="NCBI Taxonomy" id="1798806"/>
    <lineage>
        <taxon>Archaea</taxon>
        <taxon>Nitrososphaerota</taxon>
        <taxon>Nitrososphaeria</taxon>
        <taxon>Nitrososphaerales</taxon>
        <taxon>Nitrososphaeraceae</taxon>
        <taxon>Candidatus Nitrosocosmicus</taxon>
    </lineage>
</organism>
<feature type="transmembrane region" description="Helical" evidence="1">
    <location>
        <begin position="34"/>
        <end position="52"/>
    </location>
</feature>
<dbReference type="InterPro" id="IPR011009">
    <property type="entry name" value="Kinase-like_dom_sf"/>
</dbReference>
<dbReference type="EMBL" id="LR216287">
    <property type="protein sequence ID" value="VFJ15207.1"/>
    <property type="molecule type" value="Genomic_DNA"/>
</dbReference>
<dbReference type="AlphaFoldDB" id="A0A484IEF4"/>
<keyword evidence="3" id="KW-1185">Reference proteome</keyword>
<keyword evidence="1" id="KW-0812">Transmembrane</keyword>
<dbReference type="SUPFAM" id="SSF56112">
    <property type="entry name" value="Protein kinase-like (PK-like)"/>
    <property type="match status" value="1"/>
</dbReference>
<accession>A0A484IEF4</accession>
<evidence type="ECO:0000313" key="2">
    <source>
        <dbReference type="EMBL" id="VFJ15207.1"/>
    </source>
</evidence>
<reference evidence="2 3" key="1">
    <citation type="submission" date="2019-02" db="EMBL/GenBank/DDBJ databases">
        <authorList>
            <person name="Lehtovirta-Morley E L."/>
        </authorList>
    </citation>
    <scope>NUCLEOTIDE SEQUENCE [LARGE SCALE GENOMIC DNA]</scope>
    <source>
        <strain evidence="2">NFRAN1</strain>
    </source>
</reference>
<protein>
    <submittedName>
        <fullName evidence="2">Bifunctional UGMP family protein/serine/threonine protein kinase</fullName>
    </submittedName>
</protein>
<keyword evidence="2" id="KW-0808">Transferase</keyword>
<name>A0A484IEF4_9ARCH</name>
<evidence type="ECO:0000256" key="1">
    <source>
        <dbReference type="SAM" id="Phobius"/>
    </source>
</evidence>
<gene>
    <name evidence="2" type="ORF">NFRAN_2884</name>
</gene>
<dbReference type="Gene3D" id="1.10.510.10">
    <property type="entry name" value="Transferase(Phosphotransferase) domain 1"/>
    <property type="match status" value="1"/>
</dbReference>
<dbReference type="GO" id="GO:0004674">
    <property type="term" value="F:protein serine/threonine kinase activity"/>
    <property type="evidence" value="ECO:0007669"/>
    <property type="project" value="UniProtKB-KW"/>
</dbReference>
<sequence length="237" mass="27382">MHFVNWQRDISISTIDGQKVVIKRNKSIKNIHEYLLVFSFTFLSLILLHPSSPLKTGNYILRNEGFSARKELEKIGIHTPKLLQIDSDVIVEEYFEDGNLYKYLKNSNDFGIVHQVGWITRTLHDNGACFIDNKAQNYLVRNSKIYRTDLGLIQNKANEFMKSLDIGIFLASLLDLENKKYKKIEEHFIAGYICDTKSNQRIPYLSIIIRNIASLVLASNHNNLVTNLLTKSDIKYN</sequence>
<keyword evidence="1" id="KW-0472">Membrane</keyword>